<feature type="compositionally biased region" description="Basic and acidic residues" evidence="1">
    <location>
        <begin position="178"/>
        <end position="214"/>
    </location>
</feature>
<evidence type="ECO:0000313" key="2">
    <source>
        <dbReference type="EMBL" id="RWR92923.1"/>
    </source>
</evidence>
<gene>
    <name evidence="2" type="ORF">CKAN_02215000</name>
</gene>
<dbReference type="AlphaFoldDB" id="A0A443PQ65"/>
<feature type="region of interest" description="Disordered" evidence="1">
    <location>
        <begin position="143"/>
        <end position="220"/>
    </location>
</feature>
<dbReference type="Proteomes" id="UP000283530">
    <property type="component" value="Unassembled WGS sequence"/>
</dbReference>
<protein>
    <submittedName>
        <fullName evidence="2">Uncharacterized protein</fullName>
    </submittedName>
</protein>
<dbReference type="EMBL" id="QPKB01000009">
    <property type="protein sequence ID" value="RWR92923.1"/>
    <property type="molecule type" value="Genomic_DNA"/>
</dbReference>
<organism evidence="2 3">
    <name type="scientific">Cinnamomum micranthum f. kanehirae</name>
    <dbReference type="NCBI Taxonomy" id="337451"/>
    <lineage>
        <taxon>Eukaryota</taxon>
        <taxon>Viridiplantae</taxon>
        <taxon>Streptophyta</taxon>
        <taxon>Embryophyta</taxon>
        <taxon>Tracheophyta</taxon>
        <taxon>Spermatophyta</taxon>
        <taxon>Magnoliopsida</taxon>
        <taxon>Magnoliidae</taxon>
        <taxon>Laurales</taxon>
        <taxon>Lauraceae</taxon>
        <taxon>Cinnamomum</taxon>
    </lineage>
</organism>
<feature type="compositionally biased region" description="Basic and acidic residues" evidence="1">
    <location>
        <begin position="148"/>
        <end position="158"/>
    </location>
</feature>
<sequence length="265" mass="28350">MAEVTCIAESVALELESSEDCVSQQNPIPSDDRSGMDEKKEILSYQSFVEKGKNLADDTSGACAEAVESEIVECSSARSSSEGKNLADDTCGACAEAEESEILECSSARSSSEGKNLADDTCGAYAEEVRNEALEGCDCQQNTISSSTREDDGVEAHHYSSSTENDGVEAHVPFTYSEEDHIHFPSEDDHIHSSEDDHSSEGDHFSHEDGEEGHVSSSTPVEDVWLSDLIDADLEDASTKFPPLVEMALNFIFPGSSTLSGGGTN</sequence>
<feature type="region of interest" description="Disordered" evidence="1">
    <location>
        <begin position="18"/>
        <end position="37"/>
    </location>
</feature>
<evidence type="ECO:0000313" key="3">
    <source>
        <dbReference type="Proteomes" id="UP000283530"/>
    </source>
</evidence>
<name>A0A443PQ65_9MAGN</name>
<comment type="caution">
    <text evidence="2">The sequence shown here is derived from an EMBL/GenBank/DDBJ whole genome shotgun (WGS) entry which is preliminary data.</text>
</comment>
<reference evidence="2 3" key="1">
    <citation type="journal article" date="2019" name="Nat. Plants">
        <title>Stout camphor tree genome fills gaps in understanding of flowering plant genome evolution.</title>
        <authorList>
            <person name="Chaw S.M."/>
            <person name="Liu Y.C."/>
            <person name="Wu Y.W."/>
            <person name="Wang H.Y."/>
            <person name="Lin C.I."/>
            <person name="Wu C.S."/>
            <person name="Ke H.M."/>
            <person name="Chang L.Y."/>
            <person name="Hsu C.Y."/>
            <person name="Yang H.T."/>
            <person name="Sudianto E."/>
            <person name="Hsu M.H."/>
            <person name="Wu K.P."/>
            <person name="Wang L.N."/>
            <person name="Leebens-Mack J.H."/>
            <person name="Tsai I.J."/>
        </authorList>
    </citation>
    <scope>NUCLEOTIDE SEQUENCE [LARGE SCALE GENOMIC DNA]</scope>
    <source>
        <strain evidence="3">cv. Chaw 1501</strain>
        <tissue evidence="2">Young leaves</tissue>
    </source>
</reference>
<proteinExistence type="predicted"/>
<accession>A0A443PQ65</accession>
<keyword evidence="3" id="KW-1185">Reference proteome</keyword>
<evidence type="ECO:0000256" key="1">
    <source>
        <dbReference type="SAM" id="MobiDB-lite"/>
    </source>
</evidence>